<evidence type="ECO:0000256" key="1">
    <source>
        <dbReference type="SAM" id="MobiDB-lite"/>
    </source>
</evidence>
<feature type="region of interest" description="Disordered" evidence="1">
    <location>
        <begin position="94"/>
        <end position="113"/>
    </location>
</feature>
<dbReference type="Proteomes" id="UP001258017">
    <property type="component" value="Unassembled WGS sequence"/>
</dbReference>
<sequence>MNSISLLSHSADCKSSKYMTSKNITCWEMSYKCPQNHQCGYILHQLSSQLWIDKTPFESDFDNNHSEIEFTINELNEVPETHIESLNLIPSTVKIGPPIDSNSTTKESPKKRK</sequence>
<dbReference type="EMBL" id="JAIFRP010000021">
    <property type="protein sequence ID" value="KAK2585223.1"/>
    <property type="molecule type" value="Genomic_DNA"/>
</dbReference>
<gene>
    <name evidence="2" type="ORF">KPH14_009927</name>
</gene>
<organism evidence="2 3">
    <name type="scientific">Odynerus spinipes</name>
    <dbReference type="NCBI Taxonomy" id="1348599"/>
    <lineage>
        <taxon>Eukaryota</taxon>
        <taxon>Metazoa</taxon>
        <taxon>Ecdysozoa</taxon>
        <taxon>Arthropoda</taxon>
        <taxon>Hexapoda</taxon>
        <taxon>Insecta</taxon>
        <taxon>Pterygota</taxon>
        <taxon>Neoptera</taxon>
        <taxon>Endopterygota</taxon>
        <taxon>Hymenoptera</taxon>
        <taxon>Apocrita</taxon>
        <taxon>Aculeata</taxon>
        <taxon>Vespoidea</taxon>
        <taxon>Vespidae</taxon>
        <taxon>Eumeninae</taxon>
        <taxon>Odynerus</taxon>
    </lineage>
</organism>
<reference evidence="2" key="2">
    <citation type="journal article" date="2023" name="Commun. Biol.">
        <title>Intrasexual cuticular hydrocarbon dimorphism in a wasp sheds light on hydrocarbon biosynthesis genes in Hymenoptera.</title>
        <authorList>
            <person name="Moris V.C."/>
            <person name="Podsiadlowski L."/>
            <person name="Martin S."/>
            <person name="Oeyen J.P."/>
            <person name="Donath A."/>
            <person name="Petersen M."/>
            <person name="Wilbrandt J."/>
            <person name="Misof B."/>
            <person name="Liedtke D."/>
            <person name="Thamm M."/>
            <person name="Scheiner R."/>
            <person name="Schmitt T."/>
            <person name="Niehuis O."/>
        </authorList>
    </citation>
    <scope>NUCLEOTIDE SEQUENCE</scope>
    <source>
        <strain evidence="2">GBR_01_08_01A</strain>
    </source>
</reference>
<evidence type="ECO:0000313" key="3">
    <source>
        <dbReference type="Proteomes" id="UP001258017"/>
    </source>
</evidence>
<evidence type="ECO:0000313" key="2">
    <source>
        <dbReference type="EMBL" id="KAK2585223.1"/>
    </source>
</evidence>
<comment type="caution">
    <text evidence="2">The sequence shown here is derived from an EMBL/GenBank/DDBJ whole genome shotgun (WGS) entry which is preliminary data.</text>
</comment>
<keyword evidence="3" id="KW-1185">Reference proteome</keyword>
<accession>A0AAD9RT43</accession>
<dbReference type="AlphaFoldDB" id="A0AAD9RT43"/>
<protein>
    <submittedName>
        <fullName evidence="2">Uncharacterized protein</fullName>
    </submittedName>
</protein>
<name>A0AAD9RT43_9HYME</name>
<proteinExistence type="predicted"/>
<reference evidence="2" key="1">
    <citation type="submission" date="2021-08" db="EMBL/GenBank/DDBJ databases">
        <authorList>
            <person name="Misof B."/>
            <person name="Oliver O."/>
            <person name="Podsiadlowski L."/>
            <person name="Donath A."/>
            <person name="Peters R."/>
            <person name="Mayer C."/>
            <person name="Rust J."/>
            <person name="Gunkel S."/>
            <person name="Lesny P."/>
            <person name="Martin S."/>
            <person name="Oeyen J.P."/>
            <person name="Petersen M."/>
            <person name="Panagiotis P."/>
            <person name="Wilbrandt J."/>
            <person name="Tanja T."/>
        </authorList>
    </citation>
    <scope>NUCLEOTIDE SEQUENCE</scope>
    <source>
        <strain evidence="2">GBR_01_08_01A</strain>
        <tissue evidence="2">Thorax + abdomen</tissue>
    </source>
</reference>